<name>A0A430BQX7_SPHYA</name>
<proteinExistence type="predicted"/>
<dbReference type="AlphaFoldDB" id="A0A430BQX7"/>
<dbReference type="InterPro" id="IPR025139">
    <property type="entry name" value="DUF4062"/>
</dbReference>
<dbReference type="RefSeq" id="WP_125999272.1">
    <property type="nucleotide sequence ID" value="NZ_QRAL01000023.1"/>
</dbReference>
<protein>
    <submittedName>
        <fullName evidence="2">DUF4062 domain-containing protein</fullName>
    </submittedName>
</protein>
<dbReference type="Proteomes" id="UP000287401">
    <property type="component" value="Unassembled WGS sequence"/>
</dbReference>
<accession>A0A430BQX7</accession>
<feature type="domain" description="DUF4062" evidence="1">
    <location>
        <begin position="2"/>
        <end position="84"/>
    </location>
</feature>
<sequence>MKVFVSSLITGYEPLRETARRAITTLRNEVIMAEDFPAQPNSSQVACLQGVRAADLVVLILGPDYGFVPPGSAISATHQEYREARGTRPILAFIQQGMEAQPEQSAFIDEVQAWEGGLFRRGFRDAADLHEAITQSLHDYILSNATGPIDQDGLIAKAKALIPVERQNQHSASMLELVIVGGPFQQILRPIEMESHDLGEELQQKALFGDSRILDRSKGSVVALDGPDLLIQQDRGGSIRLTEQGAIAFRLPLEDNETRDRMSGFGGMLIIEEIVRERLQSALGYAAATLERIDPTQRLTHVGIAAFVSGSEYRTWKTRAQQASMGGSLQMGMGQVDRAPISMVIRRAALRLDRTPLIEDILVPLRRQFS</sequence>
<evidence type="ECO:0000259" key="1">
    <source>
        <dbReference type="Pfam" id="PF13271"/>
    </source>
</evidence>
<evidence type="ECO:0000313" key="2">
    <source>
        <dbReference type="EMBL" id="RSU55050.1"/>
    </source>
</evidence>
<evidence type="ECO:0000313" key="3">
    <source>
        <dbReference type="Proteomes" id="UP000287401"/>
    </source>
</evidence>
<dbReference type="EMBL" id="QRAL01000023">
    <property type="protein sequence ID" value="RSU55050.1"/>
    <property type="molecule type" value="Genomic_DNA"/>
</dbReference>
<gene>
    <name evidence="2" type="ORF">DAH51_18425</name>
</gene>
<reference evidence="2 3" key="1">
    <citation type="submission" date="2018-07" db="EMBL/GenBank/DDBJ databases">
        <title>Genomic and Epidemiologic Investigation of an Indolent Hospital Outbreak.</title>
        <authorList>
            <person name="Johnson R.C."/>
            <person name="Deming C."/>
            <person name="Conlan S."/>
            <person name="Zellmer C.J."/>
            <person name="Michelin A.V."/>
            <person name="Lee-Lin S."/>
            <person name="Thomas P.J."/>
            <person name="Park M."/>
            <person name="Weingarten R.A."/>
            <person name="Less J."/>
            <person name="Dekker J.P."/>
            <person name="Frank K.M."/>
            <person name="Musser K.A."/>
            <person name="Mcquiston J.R."/>
            <person name="Henderson D.K."/>
            <person name="Lau A.F."/>
            <person name="Palmore T.N."/>
            <person name="Segre J.A."/>
        </authorList>
    </citation>
    <scope>NUCLEOTIDE SEQUENCE [LARGE SCALE GENOMIC DNA]</scope>
    <source>
        <strain evidence="2 3">SK-NIH.Env6_1116</strain>
    </source>
</reference>
<comment type="caution">
    <text evidence="2">The sequence shown here is derived from an EMBL/GenBank/DDBJ whole genome shotgun (WGS) entry which is preliminary data.</text>
</comment>
<organism evidence="2 3">
    <name type="scientific">Sphingobium yanoikuyae</name>
    <name type="common">Sphingomonas yanoikuyae</name>
    <dbReference type="NCBI Taxonomy" id="13690"/>
    <lineage>
        <taxon>Bacteria</taxon>
        <taxon>Pseudomonadati</taxon>
        <taxon>Pseudomonadota</taxon>
        <taxon>Alphaproteobacteria</taxon>
        <taxon>Sphingomonadales</taxon>
        <taxon>Sphingomonadaceae</taxon>
        <taxon>Sphingobium</taxon>
    </lineage>
</organism>
<dbReference type="Pfam" id="PF13271">
    <property type="entry name" value="DUF4062"/>
    <property type="match status" value="1"/>
</dbReference>